<evidence type="ECO:0000259" key="3">
    <source>
        <dbReference type="Pfam" id="PF00210"/>
    </source>
</evidence>
<dbReference type="InterPro" id="IPR012347">
    <property type="entry name" value="Ferritin-like"/>
</dbReference>
<dbReference type="AlphaFoldDB" id="A0A395LZN8"/>
<dbReference type="PROSITE" id="PS00818">
    <property type="entry name" value="DPS_1"/>
    <property type="match status" value="1"/>
</dbReference>
<comment type="caution">
    <text evidence="5">The sequence shown here is derived from an EMBL/GenBank/DDBJ whole genome shotgun (WGS) entry which is preliminary data.</text>
</comment>
<dbReference type="InterPro" id="IPR009078">
    <property type="entry name" value="Ferritin-like_SF"/>
</dbReference>
<evidence type="ECO:0000256" key="2">
    <source>
        <dbReference type="RuleBase" id="RU003875"/>
    </source>
</evidence>
<comment type="similarity">
    <text evidence="1 2">Belongs to the Dps family.</text>
</comment>
<proteinExistence type="inferred from homology"/>
<evidence type="ECO:0000313" key="6">
    <source>
        <dbReference type="Proteomes" id="UP000266389"/>
    </source>
</evidence>
<dbReference type="InterPro" id="IPR002177">
    <property type="entry name" value="DPS_DNA-bd"/>
</dbReference>
<organism evidence="5 6">
    <name type="scientific">Candidatus Thermochlorobacter aerophilus</name>
    <dbReference type="NCBI Taxonomy" id="1868324"/>
    <lineage>
        <taxon>Bacteria</taxon>
        <taxon>Pseudomonadati</taxon>
        <taxon>Chlorobiota</taxon>
        <taxon>Chlorobiia</taxon>
        <taxon>Chlorobiales</taxon>
        <taxon>Candidatus Thermochlorobacteriaceae</taxon>
        <taxon>Candidatus Thermochlorobacter</taxon>
    </lineage>
</organism>
<evidence type="ECO:0000313" key="5">
    <source>
        <dbReference type="EMBL" id="RFM23985.1"/>
    </source>
</evidence>
<dbReference type="InterPro" id="IPR008331">
    <property type="entry name" value="Ferritin_DPS_dom"/>
</dbReference>
<dbReference type="CDD" id="cd01043">
    <property type="entry name" value="DPS"/>
    <property type="match status" value="1"/>
</dbReference>
<reference evidence="5 6" key="1">
    <citation type="journal article" date="2011" name="ISME J.">
        <title>Community ecology of hot spring cyanobacterial mats: predominant populations and their functional potential.</title>
        <authorList>
            <person name="Klatt C.G."/>
            <person name="Wood J.M."/>
            <person name="Rusch D.B."/>
            <person name="Bateson M.M."/>
            <person name="Hamamura N."/>
            <person name="Heidelberg J.F."/>
            <person name="Grossman A.R."/>
            <person name="Bhaya D."/>
            <person name="Cohan F.M."/>
            <person name="Kuhl M."/>
            <person name="Bryant D.A."/>
            <person name="Ward D.M."/>
        </authorList>
    </citation>
    <scope>NUCLEOTIDE SEQUENCE [LARGE SCALE GENOMIC DNA]</scope>
    <source>
        <strain evidence="5">OS</strain>
    </source>
</reference>
<dbReference type="InterPro" id="IPR023188">
    <property type="entry name" value="DPS_DNA-bd_CS"/>
</dbReference>
<reference evidence="5" key="2">
    <citation type="submission" date="2017-08" db="EMBL/GenBank/DDBJ databases">
        <authorList>
            <person name="de Groot N.N."/>
        </authorList>
    </citation>
    <scope>NUCLEOTIDE SEQUENCE</scope>
    <source>
        <strain evidence="5">OS</strain>
    </source>
</reference>
<protein>
    <submittedName>
        <fullName evidence="5">DNA starvation/stationary phase protection protein</fullName>
    </submittedName>
</protein>
<evidence type="ECO:0000313" key="4">
    <source>
        <dbReference type="EMBL" id="RFM23544.1"/>
    </source>
</evidence>
<dbReference type="EMBL" id="PHFL01000049">
    <property type="protein sequence ID" value="RFM23985.1"/>
    <property type="molecule type" value="Genomic_DNA"/>
</dbReference>
<sequence>MSVEVKIKHTSTEVLSALNLQLANAYVLSVKYKKFHWYVSGPFFKQLHELFDMHYEQIVEIIDTLAERSRAIGGYPIATMKEFIETAEIDESPNLNYTPQEMVDILYEDTDAIIDSLHQHIQMATSHNDPGTADIFTRIVQTYQKQAWYLAETRARKALV</sequence>
<gene>
    <name evidence="5" type="ORF">D0433_07755</name>
    <name evidence="4" type="ORF">D0433_10280</name>
</gene>
<dbReference type="PROSITE" id="PS00819">
    <property type="entry name" value="DPS_2"/>
    <property type="match status" value="1"/>
</dbReference>
<dbReference type="PRINTS" id="PR01346">
    <property type="entry name" value="HELNAPAPROT"/>
</dbReference>
<dbReference type="SUPFAM" id="SSF47240">
    <property type="entry name" value="Ferritin-like"/>
    <property type="match status" value="1"/>
</dbReference>
<dbReference type="PIRSF" id="PIRSF005900">
    <property type="entry name" value="Dps"/>
    <property type="match status" value="1"/>
</dbReference>
<feature type="domain" description="Ferritin/DPS" evidence="3">
    <location>
        <begin position="16"/>
        <end position="153"/>
    </location>
</feature>
<dbReference type="Proteomes" id="UP000266389">
    <property type="component" value="Unassembled WGS sequence"/>
</dbReference>
<accession>A0A395LZN8</accession>
<dbReference type="EMBL" id="PHFL01000062">
    <property type="protein sequence ID" value="RFM23544.1"/>
    <property type="molecule type" value="Genomic_DNA"/>
</dbReference>
<dbReference type="GO" id="GO:0016722">
    <property type="term" value="F:oxidoreductase activity, acting on metal ions"/>
    <property type="evidence" value="ECO:0007669"/>
    <property type="project" value="InterPro"/>
</dbReference>
<dbReference type="PANTHER" id="PTHR42932:SF1">
    <property type="entry name" value="GENERAL STRESS PROTEIN 20U"/>
    <property type="match status" value="1"/>
</dbReference>
<dbReference type="Gene3D" id="1.20.1260.10">
    <property type="match status" value="1"/>
</dbReference>
<name>A0A395LZN8_9BACT</name>
<evidence type="ECO:0000256" key="1">
    <source>
        <dbReference type="ARBA" id="ARBA00009497"/>
    </source>
</evidence>
<dbReference type="GO" id="GO:0008199">
    <property type="term" value="F:ferric iron binding"/>
    <property type="evidence" value="ECO:0007669"/>
    <property type="project" value="InterPro"/>
</dbReference>
<dbReference type="Pfam" id="PF00210">
    <property type="entry name" value="Ferritin"/>
    <property type="match status" value="1"/>
</dbReference>
<dbReference type="PANTHER" id="PTHR42932">
    <property type="entry name" value="GENERAL STRESS PROTEIN 20U"/>
    <property type="match status" value="1"/>
</dbReference>